<comment type="pathway">
    <text evidence="3">Protein modification; protein glycosylation.</text>
</comment>
<feature type="domain" description="UGGT thioredoxin-like" evidence="13">
    <location>
        <begin position="457"/>
        <end position="734"/>
    </location>
</feature>
<feature type="domain" description="UDP-glucose:glycoprotein glucosyltransferase thioredoxin-like" evidence="14">
    <location>
        <begin position="760"/>
        <end position="983"/>
    </location>
</feature>
<dbReference type="InterPro" id="IPR009448">
    <property type="entry name" value="UDP-g_GGtrans"/>
</dbReference>
<comment type="similarity">
    <text evidence="4">Belongs to the glycosyltransferase 8 family.</text>
</comment>
<reference evidence="16 17" key="1">
    <citation type="journal article" date="2020" name="ISME J.">
        <title>Uncovering the hidden diversity of litter-decomposition mechanisms in mushroom-forming fungi.</title>
        <authorList>
            <person name="Floudas D."/>
            <person name="Bentzer J."/>
            <person name="Ahren D."/>
            <person name="Johansson T."/>
            <person name="Persson P."/>
            <person name="Tunlid A."/>
        </authorList>
    </citation>
    <scope>NUCLEOTIDE SEQUENCE [LARGE SCALE GENOMIC DNA]</scope>
    <source>
        <strain evidence="16 17">CBS 291.85</strain>
    </source>
</reference>
<feature type="domain" description="UGGT thioredoxin-like" evidence="11">
    <location>
        <begin position="31"/>
        <end position="236"/>
    </location>
</feature>
<feature type="domain" description="Glucosyltransferase 24 catalytic" evidence="15">
    <location>
        <begin position="1303"/>
        <end position="1568"/>
    </location>
</feature>
<dbReference type="CDD" id="cd06432">
    <property type="entry name" value="GT8_HUGT1_C_like"/>
    <property type="match status" value="1"/>
</dbReference>
<keyword evidence="6 10" id="KW-0732">Signal</keyword>
<evidence type="ECO:0000259" key="11">
    <source>
        <dbReference type="Pfam" id="PF18400"/>
    </source>
</evidence>
<dbReference type="GO" id="GO:0051082">
    <property type="term" value="F:unfolded protein binding"/>
    <property type="evidence" value="ECO:0007669"/>
    <property type="project" value="TreeGrafter"/>
</dbReference>
<dbReference type="InterPro" id="IPR040525">
    <property type="entry name" value="UGGT_TRXL_4"/>
</dbReference>
<comment type="caution">
    <text evidence="16">The sequence shown here is derived from an EMBL/GenBank/DDBJ whole genome shotgun (WGS) entry which is preliminary data.</text>
</comment>
<dbReference type="Pfam" id="PF18403">
    <property type="entry name" value="Thioredoxin_15"/>
    <property type="match status" value="1"/>
</dbReference>
<evidence type="ECO:0000256" key="6">
    <source>
        <dbReference type="ARBA" id="ARBA00022729"/>
    </source>
</evidence>
<evidence type="ECO:0000256" key="3">
    <source>
        <dbReference type="ARBA" id="ARBA00004922"/>
    </source>
</evidence>
<feature type="signal peptide" evidence="10">
    <location>
        <begin position="1"/>
        <end position="16"/>
    </location>
</feature>
<evidence type="ECO:0000259" key="14">
    <source>
        <dbReference type="Pfam" id="PF18403"/>
    </source>
</evidence>
<proteinExistence type="inferred from homology"/>
<dbReference type="GO" id="GO:0003980">
    <property type="term" value="F:UDP-glucose:glycoprotein glucosyltransferase activity"/>
    <property type="evidence" value="ECO:0007669"/>
    <property type="project" value="InterPro"/>
</dbReference>
<dbReference type="Pfam" id="PF18401">
    <property type="entry name" value="Thioredoxin_13"/>
    <property type="match status" value="1"/>
</dbReference>
<comment type="subcellular location">
    <subcellularLocation>
        <location evidence="2">Endoplasmic reticulum lumen</location>
    </subcellularLocation>
</comment>
<evidence type="ECO:0000259" key="15">
    <source>
        <dbReference type="Pfam" id="PF18404"/>
    </source>
</evidence>
<evidence type="ECO:0000256" key="9">
    <source>
        <dbReference type="SAM" id="MobiDB-lite"/>
    </source>
</evidence>
<evidence type="ECO:0008006" key="18">
    <source>
        <dbReference type="Google" id="ProtNLM"/>
    </source>
</evidence>
<sequence>MLWLLPTSLALLAVKAASPPVKVSLRSSWPAPPFLVEVIETVALENPNAFFPFLDRVTDSDALLVSQNLAPEATHQSALQLAVSNGFLSESGALASVEMNLALHAATPKIEAFYHHYTEAATIEPAPTCGSWVLWYGMMICDVETLVQLAGTDTIDSSDKKPESERIHIRPKILPFDHIYPPPETRSETPPRTAILYASLNSPNFRSLHSYLLYLASQEVPHVEYVLRHIPPTNIDASKRNYLSGYSVALDLKKMDYLAVDDRQTNGRGKYSSALHSHTPLIPVLESNGDAQSEGSRLATVIDPVLALIEKYPENETAPDATTALTEEELLEIGFQATQLIADSSEPLTTLIQLSQNFPKYATSISHRVTVNESLAEELHSNQLRVQGGVNLFWLNGVPIAEKDVNPFGLLRSLKKERNIMLSLEGLGLERAEAIELLISPIVADAQSDSGVLDGIVDASDRLEGGGVVVWWNDLEKDSRYARWLTSIHALLRPLYPGQFHNVRFNLFNIILTLDLSKTTSLNFIAGPVSNIIERGFPFRFGVAPLVETEDCQKMARLFYYLVQNHGRKKTMVFLKKIAQLGIHPSMQTESVKWDLVRSEFEALIAAAVEAGDMEGKTADIDAILSGSGSGEDAVGGSTEAGEGQGDLVKKAATYTERLGATLSSSPSGHAFINGKHFDMNDNFLRLMQVEIGKQLQHFQEQIYEGKLTDAHNETISTYFYDLPTTSQRRNKYIIPAQGALEIFSLPEVFGRTRFREHSSSYIYPSETEVIPLTIYVVTDLNKRDGLDLVKEALLSVESNSSARFAFIHNPTVAEESSSRTTISTLFSHLVSHHLLSKVSPNTLLLALGLVDPVVAPTSSDSESHSEQAPLGQADSLRSILGGVKPSELHAGNHTHFVDTGRRLLREIGVKPGEKVLLVNGRIVGPIETGEFKAADFKALQEYELRKRVQPVLSALESIRPSVNSLDRASLASLISKTSSVISSIQIPDPSETGLFETPYRPRNRNYRFLDANYTSFQLGDNTTALYQIGVLVDPLTETAQKWSSLLQWLSAIPDIHIQVHINPARQGEMPLKRFFRYNLRPFLTFDEQGQEENAITVFEGLPVEPIYTLAMDVPLSWLVRPQEALYDLDNIQLGSLSPEDSSLDANFELDYLVIEGHAREAKTNSPPRGLQLELVSGSSPIDDTQVVANLGYFQFKAKPGVFHLQIREGRGKEIFTMESVGNEGWNSPTVEAVGNEITLTSFEGLTLYPRLAREPGMEMEDVLDDMDDDDEPGIFDAIISSIKGIFGSIDSVDEVAEEQADINIFTVASGLLYERFASIMILSVLRNTKSTVKFWFIENFLSPSFLEFIPHFAEAHNFKYELVTYKWPSWLRAQKEKQRIIWAYKILFLDVLFPMDLKKVIFVDADQIVRADLQELVDLDLHGAPYGYTPMGDDNADMEGFRFWKTGYWADFLKGLPYHISALYVVDLVKFRQMAAGDILRGHYQQLSADKNSLANLDQDLPNNLQREVPIYSLHEDWLWCETWCSKDRLHRAKTIDLCQNPLTKEPKLARARQIPEWEEYDAEIARFARKLAEEGKIHSRIATADVNVLANVGTSNAAPADTDIEAAAGANESSAAEQSRDEL</sequence>
<dbReference type="UniPathway" id="UPA00378"/>
<dbReference type="GO" id="GO:0005788">
    <property type="term" value="C:endoplasmic reticulum lumen"/>
    <property type="evidence" value="ECO:0007669"/>
    <property type="project" value="UniProtKB-SubCell"/>
</dbReference>
<dbReference type="GO" id="GO:0036503">
    <property type="term" value="P:ERAD pathway"/>
    <property type="evidence" value="ECO:0007669"/>
    <property type="project" value="TreeGrafter"/>
</dbReference>
<keyword evidence="8" id="KW-0325">Glycoprotein</keyword>
<dbReference type="Pfam" id="PF06427">
    <property type="entry name" value="UDP-g_GGTase"/>
    <property type="match status" value="1"/>
</dbReference>
<name>A0A8H5LTJ6_9AGAR</name>
<dbReference type="InterPro" id="IPR040692">
    <property type="entry name" value="UGGT_TRXL_3"/>
</dbReference>
<organism evidence="16 17">
    <name type="scientific">Tetrapyrgos nigripes</name>
    <dbReference type="NCBI Taxonomy" id="182062"/>
    <lineage>
        <taxon>Eukaryota</taxon>
        <taxon>Fungi</taxon>
        <taxon>Dikarya</taxon>
        <taxon>Basidiomycota</taxon>
        <taxon>Agaricomycotina</taxon>
        <taxon>Agaricomycetes</taxon>
        <taxon>Agaricomycetidae</taxon>
        <taxon>Agaricales</taxon>
        <taxon>Marasmiineae</taxon>
        <taxon>Marasmiaceae</taxon>
        <taxon>Tetrapyrgos</taxon>
    </lineage>
</organism>
<dbReference type="InterPro" id="IPR040694">
    <property type="entry name" value="UGGT_TRXL_2"/>
</dbReference>
<dbReference type="PANTHER" id="PTHR11226:SF0">
    <property type="entry name" value="UDP-GLUCOSE:GLYCOPROTEIN GLUCOSYLTRANSFERASE"/>
    <property type="match status" value="1"/>
</dbReference>
<keyword evidence="5" id="KW-0808">Transferase</keyword>
<dbReference type="Pfam" id="PF18404">
    <property type="entry name" value="Glyco_transf_24"/>
    <property type="match status" value="1"/>
</dbReference>
<evidence type="ECO:0000259" key="13">
    <source>
        <dbReference type="Pfam" id="PF18402"/>
    </source>
</evidence>
<accession>A0A8H5LTJ6</accession>
<evidence type="ECO:0000256" key="2">
    <source>
        <dbReference type="ARBA" id="ARBA00004319"/>
    </source>
</evidence>
<dbReference type="PANTHER" id="PTHR11226">
    <property type="entry name" value="UDP-GLUCOSE GLYCOPROTEIN:GLUCOSYLTRANSFERASE"/>
    <property type="match status" value="1"/>
</dbReference>
<dbReference type="Pfam" id="PF18402">
    <property type="entry name" value="Thioredoxin_14"/>
    <property type="match status" value="1"/>
</dbReference>
<comment type="cofactor">
    <cofactor evidence="1">
        <name>Ca(2+)</name>
        <dbReference type="ChEBI" id="CHEBI:29108"/>
    </cofactor>
</comment>
<evidence type="ECO:0000256" key="1">
    <source>
        <dbReference type="ARBA" id="ARBA00001913"/>
    </source>
</evidence>
<evidence type="ECO:0000313" key="16">
    <source>
        <dbReference type="EMBL" id="KAF5369037.1"/>
    </source>
</evidence>
<keyword evidence="7" id="KW-0256">Endoplasmic reticulum</keyword>
<feature type="region of interest" description="Disordered" evidence="9">
    <location>
        <begin position="1605"/>
        <end position="1625"/>
    </location>
</feature>
<dbReference type="InterPro" id="IPR029044">
    <property type="entry name" value="Nucleotide-diphossugar_trans"/>
</dbReference>
<evidence type="ECO:0000256" key="4">
    <source>
        <dbReference type="ARBA" id="ARBA00006351"/>
    </source>
</evidence>
<dbReference type="InterPro" id="IPR040497">
    <property type="entry name" value="Glyco_transf_24"/>
</dbReference>
<dbReference type="EMBL" id="JAACJM010000014">
    <property type="protein sequence ID" value="KAF5369037.1"/>
    <property type="molecule type" value="Genomic_DNA"/>
</dbReference>
<dbReference type="GO" id="GO:0018279">
    <property type="term" value="P:protein N-linked glycosylation via asparagine"/>
    <property type="evidence" value="ECO:0007669"/>
    <property type="project" value="TreeGrafter"/>
</dbReference>
<dbReference type="InterPro" id="IPR040693">
    <property type="entry name" value="UGGT_TRXL_1"/>
</dbReference>
<gene>
    <name evidence="16" type="ORF">D9758_002960</name>
</gene>
<keyword evidence="17" id="KW-1185">Reference proteome</keyword>
<evidence type="ECO:0000256" key="8">
    <source>
        <dbReference type="ARBA" id="ARBA00023180"/>
    </source>
</evidence>
<evidence type="ECO:0000256" key="5">
    <source>
        <dbReference type="ARBA" id="ARBA00022679"/>
    </source>
</evidence>
<dbReference type="OrthoDB" id="27683at2759"/>
<dbReference type="Gene3D" id="3.90.550.10">
    <property type="entry name" value="Spore Coat Polysaccharide Biosynthesis Protein SpsA, Chain A"/>
    <property type="match status" value="1"/>
</dbReference>
<evidence type="ECO:0000313" key="17">
    <source>
        <dbReference type="Proteomes" id="UP000559256"/>
    </source>
</evidence>
<feature type="compositionally biased region" description="Low complexity" evidence="9">
    <location>
        <begin position="1605"/>
        <end position="1619"/>
    </location>
</feature>
<evidence type="ECO:0000256" key="10">
    <source>
        <dbReference type="SAM" id="SignalP"/>
    </source>
</evidence>
<dbReference type="Proteomes" id="UP000559256">
    <property type="component" value="Unassembled WGS sequence"/>
</dbReference>
<dbReference type="Pfam" id="PF18400">
    <property type="entry name" value="Thioredoxin_12"/>
    <property type="match status" value="1"/>
</dbReference>
<evidence type="ECO:0000256" key="7">
    <source>
        <dbReference type="ARBA" id="ARBA00022824"/>
    </source>
</evidence>
<feature type="domain" description="UGGT thioredoxin-like" evidence="12">
    <location>
        <begin position="322"/>
        <end position="449"/>
    </location>
</feature>
<feature type="chain" id="PRO_5034393594" description="Glycosyltransferase family 24 protein" evidence="10">
    <location>
        <begin position="17"/>
        <end position="1625"/>
    </location>
</feature>
<protein>
    <recommendedName>
        <fullName evidence="18">Glycosyltransferase family 24 protein</fullName>
    </recommendedName>
</protein>
<dbReference type="SUPFAM" id="SSF53448">
    <property type="entry name" value="Nucleotide-diphospho-sugar transferases"/>
    <property type="match status" value="1"/>
</dbReference>
<evidence type="ECO:0000259" key="12">
    <source>
        <dbReference type="Pfam" id="PF18401"/>
    </source>
</evidence>